<feature type="domain" description="PASTA" evidence="14">
    <location>
        <begin position="606"/>
        <end position="673"/>
    </location>
</feature>
<dbReference type="SMART" id="SM00740">
    <property type="entry name" value="PASTA"/>
    <property type="match status" value="4"/>
</dbReference>
<dbReference type="NCBIfam" id="NF033483">
    <property type="entry name" value="PknB_PASTA_kin"/>
    <property type="match status" value="1"/>
</dbReference>
<dbReference type="PROSITE" id="PS00107">
    <property type="entry name" value="PROTEIN_KINASE_ATP"/>
    <property type="match status" value="1"/>
</dbReference>
<proteinExistence type="predicted"/>
<feature type="domain" description="PASTA" evidence="14">
    <location>
        <begin position="407"/>
        <end position="473"/>
    </location>
</feature>
<dbReference type="PANTHER" id="PTHR43289">
    <property type="entry name" value="MITOGEN-ACTIVATED PROTEIN KINASE KINASE KINASE 20-RELATED"/>
    <property type="match status" value="1"/>
</dbReference>
<evidence type="ECO:0000256" key="2">
    <source>
        <dbReference type="ARBA" id="ARBA00022527"/>
    </source>
</evidence>
<feature type="compositionally biased region" description="Pro residues" evidence="11">
    <location>
        <begin position="680"/>
        <end position="694"/>
    </location>
</feature>
<evidence type="ECO:0000256" key="8">
    <source>
        <dbReference type="ARBA" id="ARBA00047899"/>
    </source>
</evidence>
<feature type="region of interest" description="Disordered" evidence="11">
    <location>
        <begin position="636"/>
        <end position="747"/>
    </location>
</feature>
<keyword evidence="5 10" id="KW-0547">Nucleotide-binding</keyword>
<evidence type="ECO:0000256" key="1">
    <source>
        <dbReference type="ARBA" id="ARBA00012513"/>
    </source>
</evidence>
<organism evidence="15 16">
    <name type="scientific">Helcobacillus massiliensis</name>
    <dbReference type="NCBI Taxonomy" id="521392"/>
    <lineage>
        <taxon>Bacteria</taxon>
        <taxon>Bacillati</taxon>
        <taxon>Actinomycetota</taxon>
        <taxon>Actinomycetes</taxon>
        <taxon>Micrococcales</taxon>
        <taxon>Dermabacteraceae</taxon>
        <taxon>Helcobacillus</taxon>
    </lineage>
</organism>
<dbReference type="InterPro" id="IPR011009">
    <property type="entry name" value="Kinase-like_dom_sf"/>
</dbReference>
<evidence type="ECO:0000256" key="11">
    <source>
        <dbReference type="SAM" id="MobiDB-lite"/>
    </source>
</evidence>
<dbReference type="RefSeq" id="WP_343064058.1">
    <property type="nucleotide sequence ID" value="NZ_CBCSFZ010000006.1"/>
</dbReference>
<feature type="compositionally biased region" description="Basic and acidic residues" evidence="11">
    <location>
        <begin position="651"/>
        <end position="662"/>
    </location>
</feature>
<evidence type="ECO:0000256" key="3">
    <source>
        <dbReference type="ARBA" id="ARBA00022679"/>
    </source>
</evidence>
<comment type="catalytic activity">
    <reaction evidence="8">
        <text>L-threonyl-[protein] + ATP = O-phospho-L-threonyl-[protein] + ADP + H(+)</text>
        <dbReference type="Rhea" id="RHEA:46608"/>
        <dbReference type="Rhea" id="RHEA-COMP:11060"/>
        <dbReference type="Rhea" id="RHEA-COMP:11605"/>
        <dbReference type="ChEBI" id="CHEBI:15378"/>
        <dbReference type="ChEBI" id="CHEBI:30013"/>
        <dbReference type="ChEBI" id="CHEBI:30616"/>
        <dbReference type="ChEBI" id="CHEBI:61977"/>
        <dbReference type="ChEBI" id="CHEBI:456216"/>
        <dbReference type="EC" id="2.7.11.1"/>
    </reaction>
</comment>
<dbReference type="EC" id="2.7.11.1" evidence="1"/>
<dbReference type="PROSITE" id="PS00108">
    <property type="entry name" value="PROTEIN_KINASE_ST"/>
    <property type="match status" value="1"/>
</dbReference>
<protein>
    <recommendedName>
        <fullName evidence="1">non-specific serine/threonine protein kinase</fullName>
        <ecNumber evidence="1">2.7.11.1</ecNumber>
    </recommendedName>
</protein>
<dbReference type="InterPro" id="IPR017441">
    <property type="entry name" value="Protein_kinase_ATP_BS"/>
</dbReference>
<keyword evidence="7 10" id="KW-0067">ATP-binding</keyword>
<feature type="binding site" evidence="10">
    <location>
        <position position="41"/>
    </location>
    <ligand>
        <name>ATP</name>
        <dbReference type="ChEBI" id="CHEBI:30616"/>
    </ligand>
</feature>
<dbReference type="CDD" id="cd14014">
    <property type="entry name" value="STKc_PknB_like"/>
    <property type="match status" value="1"/>
</dbReference>
<evidence type="ECO:0000256" key="6">
    <source>
        <dbReference type="ARBA" id="ARBA00022777"/>
    </source>
</evidence>
<comment type="caution">
    <text evidence="15">The sequence shown here is derived from an EMBL/GenBank/DDBJ whole genome shotgun (WGS) entry which is preliminary data.</text>
</comment>
<gene>
    <name evidence="15" type="ORF">FHX50_001422</name>
</gene>
<evidence type="ECO:0000313" key="16">
    <source>
        <dbReference type="Proteomes" id="UP000568050"/>
    </source>
</evidence>
<dbReference type="Pfam" id="PF03793">
    <property type="entry name" value="PASTA"/>
    <property type="match status" value="4"/>
</dbReference>
<keyword evidence="2" id="KW-0723">Serine/threonine-protein kinase</keyword>
<feature type="domain" description="PASTA" evidence="14">
    <location>
        <begin position="540"/>
        <end position="605"/>
    </location>
</feature>
<evidence type="ECO:0000256" key="10">
    <source>
        <dbReference type="PROSITE-ProRule" id="PRU10141"/>
    </source>
</evidence>
<keyword evidence="4" id="KW-0677">Repeat</keyword>
<keyword evidence="6 15" id="KW-0418">Kinase</keyword>
<evidence type="ECO:0000256" key="12">
    <source>
        <dbReference type="SAM" id="Phobius"/>
    </source>
</evidence>
<keyword evidence="16" id="KW-1185">Reference proteome</keyword>
<sequence>MTESTMLLNGRYEIGRLLGRGGMAEVLLATDTRLHRTVAVKVLRSEFAQDEHFQERFRREAQSAASLNHPAIVAVYDTGEDVKTEPNGTEVTIPYIVMEYVEGETLRSSVNEEHPMDVHQASEIMAGVLSALEYSHRHGIVHRDIKPGNIMIDKAGAVKVMDFGIARAVAEATNNMTQTSAVMGTAQYLSPEQARGQQVDARSDVYSAAVVLYELLCGRPPFQGDSPVSIAYQHVRELPERPSTFNPSISPAMDAVILKGLAKDRDERYQSALAFSRDIAAVAAGRQPSAELPAAYAGGGAPVDAPTQALAPADQPTERLSATQLIPTTGPGAAVAAGSTAAAGVAGAGAAHAHSSAAEPATADGAAVEERRRDRTPVLLWALIGLAVLAVAGLALWWQLGKSGDPAVEQVQVPAIIGVSEAEARTELQAAGLNPKFDHKPSNDVPDGQVSEVSPDVGTQVDRGSTVSVTVSSGPSETKVPDLSGKSKSEAEQLLKDAGLTMKVAGTEDVKDAKKDTVTRSDPAAGDSVETGGTVQVWLASGQAEVPSVVGLSRDQAESALSDAGFTVDVSEKEDPEQTPGTVLEQSPEAGEMLDSGSTVRIVVAKEQGPKALPNVTGATLDEARKKLSDAGFGVEVKQEASDSVPKGRVIRTEPKANEKVEPNSTVTIIVSSGPEEKPTPTPTPSPTPEPSPSPTETSPKPTDSPSPTQTTDNGASGKKGNGQGNGNGKGGPPSDKPGLGQGNGNG</sequence>
<dbReference type="InterPro" id="IPR005543">
    <property type="entry name" value="PASTA_dom"/>
</dbReference>
<feature type="domain" description="Protein kinase" evidence="13">
    <location>
        <begin position="12"/>
        <end position="280"/>
    </location>
</feature>
<dbReference type="GO" id="GO:0005524">
    <property type="term" value="F:ATP binding"/>
    <property type="evidence" value="ECO:0007669"/>
    <property type="project" value="UniProtKB-UniRule"/>
</dbReference>
<dbReference type="EMBL" id="JACHWP010000003">
    <property type="protein sequence ID" value="MBB3023137.1"/>
    <property type="molecule type" value="Genomic_DNA"/>
</dbReference>
<dbReference type="GO" id="GO:0045717">
    <property type="term" value="P:negative regulation of fatty acid biosynthetic process"/>
    <property type="evidence" value="ECO:0007669"/>
    <property type="project" value="UniProtKB-ARBA"/>
</dbReference>
<dbReference type="AlphaFoldDB" id="A0A839R0A2"/>
<feature type="region of interest" description="Disordered" evidence="11">
    <location>
        <begin position="569"/>
        <end position="595"/>
    </location>
</feature>
<accession>A0A839R0A2</accession>
<evidence type="ECO:0000256" key="4">
    <source>
        <dbReference type="ARBA" id="ARBA00022737"/>
    </source>
</evidence>
<dbReference type="InterPro" id="IPR008271">
    <property type="entry name" value="Ser/Thr_kinase_AS"/>
</dbReference>
<dbReference type="Gene3D" id="3.30.10.20">
    <property type="match status" value="4"/>
</dbReference>
<dbReference type="SUPFAM" id="SSF54184">
    <property type="entry name" value="Penicillin-binding protein 2x (pbp-2x), c-terminal domain"/>
    <property type="match status" value="2"/>
</dbReference>
<evidence type="ECO:0000256" key="5">
    <source>
        <dbReference type="ARBA" id="ARBA00022741"/>
    </source>
</evidence>
<dbReference type="Pfam" id="PF00069">
    <property type="entry name" value="Pkinase"/>
    <property type="match status" value="1"/>
</dbReference>
<keyword evidence="12" id="KW-1133">Transmembrane helix</keyword>
<dbReference type="Gene3D" id="3.30.200.20">
    <property type="entry name" value="Phosphorylase Kinase, domain 1"/>
    <property type="match status" value="1"/>
</dbReference>
<dbReference type="Proteomes" id="UP000568050">
    <property type="component" value="Unassembled WGS sequence"/>
</dbReference>
<feature type="region of interest" description="Disordered" evidence="11">
    <location>
        <begin position="433"/>
        <end position="489"/>
    </location>
</feature>
<dbReference type="PROSITE" id="PS50011">
    <property type="entry name" value="PROTEIN_KINASE_DOM"/>
    <property type="match status" value="1"/>
</dbReference>
<feature type="compositionally biased region" description="Low complexity" evidence="11">
    <location>
        <begin position="695"/>
        <end position="717"/>
    </location>
</feature>
<dbReference type="InterPro" id="IPR000719">
    <property type="entry name" value="Prot_kinase_dom"/>
</dbReference>
<comment type="catalytic activity">
    <reaction evidence="9">
        <text>L-seryl-[protein] + ATP = O-phospho-L-seryl-[protein] + ADP + H(+)</text>
        <dbReference type="Rhea" id="RHEA:17989"/>
        <dbReference type="Rhea" id="RHEA-COMP:9863"/>
        <dbReference type="Rhea" id="RHEA-COMP:11604"/>
        <dbReference type="ChEBI" id="CHEBI:15378"/>
        <dbReference type="ChEBI" id="CHEBI:29999"/>
        <dbReference type="ChEBI" id="CHEBI:30616"/>
        <dbReference type="ChEBI" id="CHEBI:83421"/>
        <dbReference type="ChEBI" id="CHEBI:456216"/>
        <dbReference type="EC" id="2.7.11.1"/>
    </reaction>
</comment>
<feature type="compositionally biased region" description="Gly residues" evidence="11">
    <location>
        <begin position="718"/>
        <end position="732"/>
    </location>
</feature>
<reference evidence="15 16" key="1">
    <citation type="submission" date="2020-08" db="EMBL/GenBank/DDBJ databases">
        <title>Sequencing the genomes of 1000 actinobacteria strains.</title>
        <authorList>
            <person name="Klenk H.-P."/>
        </authorList>
    </citation>
    <scope>NUCLEOTIDE SEQUENCE [LARGE SCALE GENOMIC DNA]</scope>
    <source>
        <strain evidence="15 16">DSM 23040</strain>
    </source>
</reference>
<dbReference type="Gene3D" id="1.10.510.10">
    <property type="entry name" value="Transferase(Phosphotransferase) domain 1"/>
    <property type="match status" value="1"/>
</dbReference>
<dbReference type="FunFam" id="3.30.200.20:FF:000035">
    <property type="entry name" value="Serine/threonine protein kinase Stk1"/>
    <property type="match status" value="1"/>
</dbReference>
<evidence type="ECO:0000313" key="15">
    <source>
        <dbReference type="EMBL" id="MBB3023137.1"/>
    </source>
</evidence>
<feature type="domain" description="PASTA" evidence="14">
    <location>
        <begin position="474"/>
        <end position="539"/>
    </location>
</feature>
<keyword evidence="3 15" id="KW-0808">Transferase</keyword>
<dbReference type="SUPFAM" id="SSF56112">
    <property type="entry name" value="Protein kinase-like (PK-like)"/>
    <property type="match status" value="1"/>
</dbReference>
<dbReference type="FunFam" id="1.10.510.10:FF:000021">
    <property type="entry name" value="Serine/threonine protein kinase"/>
    <property type="match status" value="1"/>
</dbReference>
<evidence type="ECO:0000256" key="9">
    <source>
        <dbReference type="ARBA" id="ARBA00048679"/>
    </source>
</evidence>
<evidence type="ECO:0000259" key="13">
    <source>
        <dbReference type="PROSITE" id="PS50011"/>
    </source>
</evidence>
<dbReference type="SMART" id="SM00220">
    <property type="entry name" value="S_TKc"/>
    <property type="match status" value="1"/>
</dbReference>
<dbReference type="GO" id="GO:0004674">
    <property type="term" value="F:protein serine/threonine kinase activity"/>
    <property type="evidence" value="ECO:0007669"/>
    <property type="project" value="UniProtKB-KW"/>
</dbReference>
<keyword evidence="12" id="KW-0472">Membrane</keyword>
<evidence type="ECO:0000256" key="7">
    <source>
        <dbReference type="ARBA" id="ARBA00022840"/>
    </source>
</evidence>
<dbReference type="PROSITE" id="PS51178">
    <property type="entry name" value="PASTA"/>
    <property type="match status" value="4"/>
</dbReference>
<name>A0A839R0A2_9MICO</name>
<dbReference type="CDD" id="cd06577">
    <property type="entry name" value="PASTA_pknB"/>
    <property type="match status" value="4"/>
</dbReference>
<dbReference type="PANTHER" id="PTHR43289:SF6">
    <property type="entry name" value="SERINE_THREONINE-PROTEIN KINASE NEKL-3"/>
    <property type="match status" value="1"/>
</dbReference>
<evidence type="ECO:0000259" key="14">
    <source>
        <dbReference type="PROSITE" id="PS51178"/>
    </source>
</evidence>
<keyword evidence="12" id="KW-0812">Transmembrane</keyword>
<feature type="transmembrane region" description="Helical" evidence="12">
    <location>
        <begin position="378"/>
        <end position="398"/>
    </location>
</feature>